<dbReference type="EMBL" id="CAJHUC010000946">
    <property type="protein sequence ID" value="CAD7699044.1"/>
    <property type="molecule type" value="Genomic_DNA"/>
</dbReference>
<feature type="region of interest" description="Disordered" evidence="1">
    <location>
        <begin position="186"/>
        <end position="206"/>
    </location>
</feature>
<evidence type="ECO:0000313" key="3">
    <source>
        <dbReference type="Proteomes" id="UP000708148"/>
    </source>
</evidence>
<name>A0A8S1J697_9CHLO</name>
<reference evidence="2" key="1">
    <citation type="submission" date="2020-12" db="EMBL/GenBank/DDBJ databases">
        <authorList>
            <person name="Iha C."/>
        </authorList>
    </citation>
    <scope>NUCLEOTIDE SEQUENCE</scope>
</reference>
<dbReference type="OrthoDB" id="7581030at2759"/>
<gene>
    <name evidence="2" type="ORF">OSTQU699_LOCUS4403</name>
</gene>
<feature type="compositionally biased region" description="Basic and acidic residues" evidence="1">
    <location>
        <begin position="127"/>
        <end position="145"/>
    </location>
</feature>
<feature type="region of interest" description="Disordered" evidence="1">
    <location>
        <begin position="64"/>
        <end position="89"/>
    </location>
</feature>
<comment type="caution">
    <text evidence="2">The sequence shown here is derived from an EMBL/GenBank/DDBJ whole genome shotgun (WGS) entry which is preliminary data.</text>
</comment>
<proteinExistence type="predicted"/>
<dbReference type="AlphaFoldDB" id="A0A8S1J697"/>
<organism evidence="2 3">
    <name type="scientific">Ostreobium quekettii</name>
    <dbReference type="NCBI Taxonomy" id="121088"/>
    <lineage>
        <taxon>Eukaryota</taxon>
        <taxon>Viridiplantae</taxon>
        <taxon>Chlorophyta</taxon>
        <taxon>core chlorophytes</taxon>
        <taxon>Ulvophyceae</taxon>
        <taxon>TCBD clade</taxon>
        <taxon>Bryopsidales</taxon>
        <taxon>Ostreobineae</taxon>
        <taxon>Ostreobiaceae</taxon>
        <taxon>Ostreobium</taxon>
    </lineage>
</organism>
<sequence length="358" mass="38341">MAAHPVCAHCERAEEEADVQSCMGCSAPMQAGCGRCACGKPESGRDCCCRRVCRACREADGRPREGGGLMGDARRSPADGQASAQATWQQSEAFREVDDFCKDEDGDGPDCARDESSGRVGGAGGDRGYDAEEQMVDRRTTECADRQPGVNQQASAVAGAQEQFADLAVDASTAVGALPANGSSGGVLGGAGERHEEAPVASQRKRNRLSLEKKVEVYNALIEGKGTLANFAQRYGISLTCVKKIKKEGPQLVRRLEGANIKGSTKTVRKMPWPKLEKGVMQCFEVAREQGSPLTRKAIMSMGLMVRDNLLASDGLKDSERVELEHFSASVSWARSVISRHGLRHTRLHGEADSSDHG</sequence>
<keyword evidence="3" id="KW-1185">Reference proteome</keyword>
<accession>A0A8S1J697</accession>
<dbReference type="Proteomes" id="UP000708148">
    <property type="component" value="Unassembled WGS sequence"/>
</dbReference>
<protein>
    <submittedName>
        <fullName evidence="2">Uncharacterized protein</fullName>
    </submittedName>
</protein>
<evidence type="ECO:0000256" key="1">
    <source>
        <dbReference type="SAM" id="MobiDB-lite"/>
    </source>
</evidence>
<feature type="region of interest" description="Disordered" evidence="1">
    <location>
        <begin position="105"/>
        <end position="157"/>
    </location>
</feature>
<evidence type="ECO:0000313" key="2">
    <source>
        <dbReference type="EMBL" id="CAD7699044.1"/>
    </source>
</evidence>